<organism evidence="9">
    <name type="scientific">mine drainage metagenome</name>
    <dbReference type="NCBI Taxonomy" id="410659"/>
    <lineage>
        <taxon>unclassified sequences</taxon>
        <taxon>metagenomes</taxon>
        <taxon>ecological metagenomes</taxon>
    </lineage>
</organism>
<keyword evidence="2" id="KW-0662">Pyridine nucleotide biosynthesis</keyword>
<evidence type="ECO:0000256" key="2">
    <source>
        <dbReference type="ARBA" id="ARBA00022642"/>
    </source>
</evidence>
<dbReference type="UniPathway" id="UPA00253"/>
<dbReference type="GO" id="GO:0070566">
    <property type="term" value="F:adenylyltransferase activity"/>
    <property type="evidence" value="ECO:0007669"/>
    <property type="project" value="UniProtKB-ARBA"/>
</dbReference>
<evidence type="ECO:0000256" key="6">
    <source>
        <dbReference type="ARBA" id="ARBA00022840"/>
    </source>
</evidence>
<evidence type="ECO:0000256" key="4">
    <source>
        <dbReference type="ARBA" id="ARBA00022695"/>
    </source>
</evidence>
<accession>T1AQR8</accession>
<dbReference type="GO" id="GO:0005524">
    <property type="term" value="F:ATP binding"/>
    <property type="evidence" value="ECO:0007669"/>
    <property type="project" value="UniProtKB-KW"/>
</dbReference>
<sequence length="101" mass="11303">MPRAARCTYIMQPIGVFGGTFDPVHYGHLRTAFELWQLLHLAEVRFVPTGNPPHRDQPLASAELRLRMVRAAVAGQPAFSVDDREIRRSGVSYSVDTLAEL</sequence>
<dbReference type="PANTHER" id="PTHR39321:SF3">
    <property type="entry name" value="PHOSPHOPANTETHEINE ADENYLYLTRANSFERASE"/>
    <property type="match status" value="1"/>
</dbReference>
<dbReference type="NCBIfam" id="TIGR00125">
    <property type="entry name" value="cyt_tran_rel"/>
    <property type="match status" value="1"/>
</dbReference>
<dbReference type="InterPro" id="IPR005248">
    <property type="entry name" value="NadD/NMNAT"/>
</dbReference>
<evidence type="ECO:0000256" key="5">
    <source>
        <dbReference type="ARBA" id="ARBA00022741"/>
    </source>
</evidence>
<dbReference type="EMBL" id="AUZZ01006941">
    <property type="protein sequence ID" value="EQD44405.1"/>
    <property type="molecule type" value="Genomic_DNA"/>
</dbReference>
<keyword evidence="5" id="KW-0547">Nucleotide-binding</keyword>
<keyword evidence="6" id="KW-0067">ATP-binding</keyword>
<dbReference type="Pfam" id="PF01467">
    <property type="entry name" value="CTP_transf_like"/>
    <property type="match status" value="1"/>
</dbReference>
<keyword evidence="3 9" id="KW-0808">Transferase</keyword>
<comment type="caution">
    <text evidence="9">The sequence shown here is derived from an EMBL/GenBank/DDBJ whole genome shotgun (WGS) entry which is preliminary data.</text>
</comment>
<comment type="pathway">
    <text evidence="1">Cofactor biosynthesis; NAD(+) biosynthesis.</text>
</comment>
<dbReference type="GO" id="GO:0009435">
    <property type="term" value="P:NAD+ biosynthetic process"/>
    <property type="evidence" value="ECO:0007669"/>
    <property type="project" value="UniProtKB-UniPathway"/>
</dbReference>
<dbReference type="InterPro" id="IPR014729">
    <property type="entry name" value="Rossmann-like_a/b/a_fold"/>
</dbReference>
<proteinExistence type="predicted"/>
<reference evidence="9" key="2">
    <citation type="journal article" date="2014" name="ISME J.">
        <title>Microbial stratification in low pH oxic and suboxic macroscopic growths along an acid mine drainage.</title>
        <authorList>
            <person name="Mendez-Garcia C."/>
            <person name="Mesa V."/>
            <person name="Sprenger R.R."/>
            <person name="Richter M."/>
            <person name="Diez M.S."/>
            <person name="Solano J."/>
            <person name="Bargiela R."/>
            <person name="Golyshina O.V."/>
            <person name="Manteca A."/>
            <person name="Ramos J.L."/>
            <person name="Gallego J.R."/>
            <person name="Llorente I."/>
            <person name="Martins Dos Santos V.A."/>
            <person name="Jensen O.N."/>
            <person name="Pelaez A.I."/>
            <person name="Sanchez J."/>
            <person name="Ferrer M."/>
        </authorList>
    </citation>
    <scope>NUCLEOTIDE SEQUENCE</scope>
</reference>
<dbReference type="AlphaFoldDB" id="T1AQR8"/>
<evidence type="ECO:0000259" key="8">
    <source>
        <dbReference type="Pfam" id="PF01467"/>
    </source>
</evidence>
<evidence type="ECO:0000256" key="7">
    <source>
        <dbReference type="ARBA" id="ARBA00023027"/>
    </source>
</evidence>
<dbReference type="PANTHER" id="PTHR39321">
    <property type="entry name" value="NICOTINATE-NUCLEOTIDE ADENYLYLTRANSFERASE-RELATED"/>
    <property type="match status" value="1"/>
</dbReference>
<dbReference type="Gene3D" id="3.40.50.620">
    <property type="entry name" value="HUPs"/>
    <property type="match status" value="1"/>
</dbReference>
<evidence type="ECO:0000256" key="1">
    <source>
        <dbReference type="ARBA" id="ARBA00004790"/>
    </source>
</evidence>
<dbReference type="InterPro" id="IPR004821">
    <property type="entry name" value="Cyt_trans-like"/>
</dbReference>
<name>T1AQR8_9ZZZZ</name>
<keyword evidence="7" id="KW-0520">NAD</keyword>
<dbReference type="SUPFAM" id="SSF52374">
    <property type="entry name" value="Nucleotidylyl transferase"/>
    <property type="match status" value="1"/>
</dbReference>
<keyword evidence="4 9" id="KW-0548">Nucleotidyltransferase</keyword>
<protein>
    <submittedName>
        <fullName evidence="9">Nicotinate (Nicotinamide) nucleotide adenylyltransferase</fullName>
    </submittedName>
</protein>
<evidence type="ECO:0000313" key="9">
    <source>
        <dbReference type="EMBL" id="EQD44405.1"/>
    </source>
</evidence>
<reference evidence="9" key="1">
    <citation type="submission" date="2013-08" db="EMBL/GenBank/DDBJ databases">
        <authorList>
            <person name="Mendez C."/>
            <person name="Richter M."/>
            <person name="Ferrer M."/>
            <person name="Sanchez J."/>
        </authorList>
    </citation>
    <scope>NUCLEOTIDE SEQUENCE</scope>
</reference>
<gene>
    <name evidence="9" type="ORF">B2A_09608</name>
</gene>
<feature type="non-terminal residue" evidence="9">
    <location>
        <position position="101"/>
    </location>
</feature>
<feature type="domain" description="Cytidyltransferase-like" evidence="8">
    <location>
        <begin position="16"/>
        <end position="88"/>
    </location>
</feature>
<evidence type="ECO:0000256" key="3">
    <source>
        <dbReference type="ARBA" id="ARBA00022679"/>
    </source>
</evidence>
<dbReference type="CDD" id="cd02165">
    <property type="entry name" value="NMNAT"/>
    <property type="match status" value="1"/>
</dbReference>